<reference evidence="2 3" key="1">
    <citation type="submission" date="2018-03" db="EMBL/GenBank/DDBJ databases">
        <title>Genomic Encyclopedia of Type Strains, Phase III (KMG-III): the genomes of soil and plant-associated and newly described type strains.</title>
        <authorList>
            <person name="Whitman W."/>
        </authorList>
    </citation>
    <scope>NUCLEOTIDE SEQUENCE [LARGE SCALE GENOMIC DNA]</scope>
    <source>
        <strain evidence="2 3">CGMCC 4.7125</strain>
    </source>
</reference>
<dbReference type="OrthoDB" id="3622826at2"/>
<proteinExistence type="predicted"/>
<dbReference type="AlphaFoldDB" id="A0A2T0LTH6"/>
<feature type="compositionally biased region" description="Gly residues" evidence="1">
    <location>
        <begin position="254"/>
        <end position="267"/>
    </location>
</feature>
<feature type="compositionally biased region" description="Polar residues" evidence="1">
    <location>
        <begin position="412"/>
        <end position="422"/>
    </location>
</feature>
<name>A0A2T0LTH6_9PSEU</name>
<comment type="caution">
    <text evidence="2">The sequence shown here is derived from an EMBL/GenBank/DDBJ whole genome shotgun (WGS) entry which is preliminary data.</text>
</comment>
<evidence type="ECO:0000256" key="1">
    <source>
        <dbReference type="SAM" id="MobiDB-lite"/>
    </source>
</evidence>
<gene>
    <name evidence="2" type="ORF">B0I33_106122</name>
</gene>
<evidence type="ECO:0000313" key="2">
    <source>
        <dbReference type="EMBL" id="PRX47025.1"/>
    </source>
</evidence>
<protein>
    <recommendedName>
        <fullName evidence="4">PPE family protein</fullName>
    </recommendedName>
</protein>
<dbReference type="RefSeq" id="WP_106179569.1">
    <property type="nucleotide sequence ID" value="NZ_PVNH01000006.1"/>
</dbReference>
<dbReference type="EMBL" id="PVNH01000006">
    <property type="protein sequence ID" value="PRX47025.1"/>
    <property type="molecule type" value="Genomic_DNA"/>
</dbReference>
<evidence type="ECO:0008006" key="4">
    <source>
        <dbReference type="Google" id="ProtNLM"/>
    </source>
</evidence>
<evidence type="ECO:0000313" key="3">
    <source>
        <dbReference type="Proteomes" id="UP000238362"/>
    </source>
</evidence>
<keyword evidence="3" id="KW-1185">Reference proteome</keyword>
<feature type="compositionally biased region" description="Low complexity" evidence="1">
    <location>
        <begin position="295"/>
        <end position="349"/>
    </location>
</feature>
<accession>A0A2T0LTH6</accession>
<feature type="region of interest" description="Disordered" evidence="1">
    <location>
        <begin position="218"/>
        <end position="438"/>
    </location>
</feature>
<dbReference type="Proteomes" id="UP000238362">
    <property type="component" value="Unassembled WGS sequence"/>
</dbReference>
<organism evidence="2 3">
    <name type="scientific">Prauserella shujinwangii</name>
    <dbReference type="NCBI Taxonomy" id="1453103"/>
    <lineage>
        <taxon>Bacteria</taxon>
        <taxon>Bacillati</taxon>
        <taxon>Actinomycetota</taxon>
        <taxon>Actinomycetes</taxon>
        <taxon>Pseudonocardiales</taxon>
        <taxon>Pseudonocardiaceae</taxon>
        <taxon>Prauserella</taxon>
    </lineage>
</organism>
<feature type="compositionally biased region" description="Polar residues" evidence="1">
    <location>
        <begin position="390"/>
        <end position="400"/>
    </location>
</feature>
<sequence>MDDGGYYARLPAMVQYAVGDVEAHTHLAHVERASRMWRAVAEELSTLAHSLRRELDCLRASWKDATGAEFVRRATERHAAVEDVLARILEHRPWLALDDLARQLLLTRARLGGTAEHATADARYVAAEHLRELDRYFLAAADAVSRAAGGHGHSAGNHALRTGTGEDACCAEPADALPTLAGSAGPGLLPSVPLGPGAASPLPPGTLAMPGLVAVPPGSLAHGARPRHGRSLATSESRPAHAGGSFDPSALVGGELGAGAPGPGTAPGGSPPGAMAPDVPPRIDQAARPVPLSGPASAPEAPQPPANAGASGAGSSAATGSGRMIPPMMMLPMAPGAGRTAAGRSGSARSLEDTERTAKKPAAAPGVPARLRGRSAVGDPAASGVRPIATSGSRHSTPQPAEQYPLDREVWQVTNIGGTSPLQPQAVQEPPRVRRRRQ</sequence>